<feature type="transmembrane region" description="Helical" evidence="1">
    <location>
        <begin position="41"/>
        <end position="60"/>
    </location>
</feature>
<reference evidence="2 3" key="1">
    <citation type="submission" date="2012-02" db="EMBL/GenBank/DDBJ databases">
        <title>Complete genome sequence of Actinoplanes missouriensis 431 (= NBRC 102363).</title>
        <authorList>
            <person name="Ohnishi Y."/>
            <person name="Ishikawa J."/>
            <person name="Sekine M."/>
            <person name="Hosoyama A."/>
            <person name="Harada T."/>
            <person name="Narita H."/>
            <person name="Hata T."/>
            <person name="Konno Y."/>
            <person name="Tutikane K."/>
            <person name="Fujita N."/>
            <person name="Horinouchi S."/>
            <person name="Hayakawa M."/>
        </authorList>
    </citation>
    <scope>NUCLEOTIDE SEQUENCE [LARGE SCALE GENOMIC DNA]</scope>
    <source>
        <strain evidence="3">ATCC 14538 / DSM 43046 / CBS 188.64 / JCM 3121 / NBRC 102363 / NCIMB 12654 / NRRL B-3342 / UNCC 431</strain>
    </source>
</reference>
<dbReference type="STRING" id="512565.AMIS_81020"/>
<dbReference type="KEGG" id="ams:AMIS_81020"/>
<sequence length="344" mass="37233">MIDDLLRSAVRDMADESYTPSGIASRAMAQGHRIRRARRTATVAAALAAVLAVTVPFVLLRDPSVRPRPLPAASPVIVHPTFDRAEVFRGPGGARLLGFSKSVDSFVLDAGNGYRQLPATDTNVLPSPDGRHVAVQRPGHESVQILDLRTGDYWKPPVPSQSFLVWSDDGSRLLLTQVDGYSIVEPATRWSVTHRLAAARLPCLGICPFTWSGGTTEVASPQVWTRGDDDTQINGLAIFDAKSGELLRELPIKGAPRDTNSWSADGRWVLVSESLRSLGQKRVVEVASRRESARFTAEWAGFLPDGTVLAQSGGVLTRYGTDGAVLEKAELPAELRGQNLTFGF</sequence>
<gene>
    <name evidence="2" type="ordered locus">AMIS_81020</name>
</gene>
<keyword evidence="3" id="KW-1185">Reference proteome</keyword>
<organism evidence="2 3">
    <name type="scientific">Actinoplanes missouriensis (strain ATCC 14538 / DSM 43046 / CBS 188.64 / JCM 3121 / NBRC 102363 / NCIMB 12654 / NRRL B-3342 / UNCC 431)</name>
    <dbReference type="NCBI Taxonomy" id="512565"/>
    <lineage>
        <taxon>Bacteria</taxon>
        <taxon>Bacillati</taxon>
        <taxon>Actinomycetota</taxon>
        <taxon>Actinomycetes</taxon>
        <taxon>Micromonosporales</taxon>
        <taxon>Micromonosporaceae</taxon>
        <taxon>Actinoplanes</taxon>
    </lineage>
</organism>
<dbReference type="EMBL" id="AP012319">
    <property type="protein sequence ID" value="BAL93322.1"/>
    <property type="molecule type" value="Genomic_DNA"/>
</dbReference>
<keyword evidence="1" id="KW-1133">Transmembrane helix</keyword>
<evidence type="ECO:0000256" key="1">
    <source>
        <dbReference type="SAM" id="Phobius"/>
    </source>
</evidence>
<dbReference type="SUPFAM" id="SSF50969">
    <property type="entry name" value="YVTN repeat-like/Quinoprotein amine dehydrogenase"/>
    <property type="match status" value="1"/>
</dbReference>
<dbReference type="InterPro" id="IPR011044">
    <property type="entry name" value="Quino_amine_DH_bsu"/>
</dbReference>
<evidence type="ECO:0000313" key="3">
    <source>
        <dbReference type="Proteomes" id="UP000007882"/>
    </source>
</evidence>
<accession>I0HJY5</accession>
<dbReference type="eggNOG" id="COG5354">
    <property type="taxonomic scope" value="Bacteria"/>
</dbReference>
<evidence type="ECO:0000313" key="2">
    <source>
        <dbReference type="EMBL" id="BAL93322.1"/>
    </source>
</evidence>
<dbReference type="Gene3D" id="2.130.10.10">
    <property type="entry name" value="YVTN repeat-like/Quinoprotein amine dehydrogenase"/>
    <property type="match status" value="1"/>
</dbReference>
<dbReference type="PATRIC" id="fig|512565.3.peg.8124"/>
<evidence type="ECO:0008006" key="4">
    <source>
        <dbReference type="Google" id="ProtNLM"/>
    </source>
</evidence>
<proteinExistence type="predicted"/>
<dbReference type="AlphaFoldDB" id="I0HJY5"/>
<dbReference type="RefSeq" id="WP_014448203.1">
    <property type="nucleotide sequence ID" value="NC_017093.1"/>
</dbReference>
<dbReference type="OrthoDB" id="3516511at2"/>
<keyword evidence="1" id="KW-0812">Transmembrane</keyword>
<dbReference type="InterPro" id="IPR015943">
    <property type="entry name" value="WD40/YVTN_repeat-like_dom_sf"/>
</dbReference>
<keyword evidence="1" id="KW-0472">Membrane</keyword>
<dbReference type="Proteomes" id="UP000007882">
    <property type="component" value="Chromosome"/>
</dbReference>
<name>I0HJY5_ACTM4</name>
<dbReference type="HOGENOM" id="CLU_715026_0_0_11"/>
<protein>
    <recommendedName>
        <fullName evidence="4">WD40 repeat domain-containing protein</fullName>
    </recommendedName>
</protein>